<evidence type="ECO:0000313" key="1">
    <source>
        <dbReference type="EMBL" id="CAG8748644.1"/>
    </source>
</evidence>
<name>A0ACA9QEP5_9GLOM</name>
<dbReference type="Proteomes" id="UP000789366">
    <property type="component" value="Unassembled WGS sequence"/>
</dbReference>
<feature type="non-terminal residue" evidence="1">
    <location>
        <position position="1"/>
    </location>
</feature>
<reference evidence="1" key="1">
    <citation type="submission" date="2021-06" db="EMBL/GenBank/DDBJ databases">
        <authorList>
            <person name="Kallberg Y."/>
            <person name="Tangrot J."/>
            <person name="Rosling A."/>
        </authorList>
    </citation>
    <scope>NUCLEOTIDE SEQUENCE</scope>
    <source>
        <strain evidence="1">28 12/20/2015</strain>
    </source>
</reference>
<sequence length="41" mass="4906">LQSKSHWAQWINALNRCLQWMLSMMPLMDAFNGCSQWMFSI</sequence>
<evidence type="ECO:0000313" key="2">
    <source>
        <dbReference type="Proteomes" id="UP000789366"/>
    </source>
</evidence>
<accession>A0ACA9QEP5</accession>
<gene>
    <name evidence="1" type="ORF">SPELUC_LOCUS14320</name>
</gene>
<comment type="caution">
    <text evidence="1">The sequence shown here is derived from an EMBL/GenBank/DDBJ whole genome shotgun (WGS) entry which is preliminary data.</text>
</comment>
<proteinExistence type="predicted"/>
<dbReference type="EMBL" id="CAJVPW010041627">
    <property type="protein sequence ID" value="CAG8748644.1"/>
    <property type="molecule type" value="Genomic_DNA"/>
</dbReference>
<organism evidence="1 2">
    <name type="scientific">Cetraspora pellucida</name>
    <dbReference type="NCBI Taxonomy" id="1433469"/>
    <lineage>
        <taxon>Eukaryota</taxon>
        <taxon>Fungi</taxon>
        <taxon>Fungi incertae sedis</taxon>
        <taxon>Mucoromycota</taxon>
        <taxon>Glomeromycotina</taxon>
        <taxon>Glomeromycetes</taxon>
        <taxon>Diversisporales</taxon>
        <taxon>Gigasporaceae</taxon>
        <taxon>Cetraspora</taxon>
    </lineage>
</organism>
<feature type="non-terminal residue" evidence="1">
    <location>
        <position position="41"/>
    </location>
</feature>
<protein>
    <submittedName>
        <fullName evidence="1">5306_t:CDS:1</fullName>
    </submittedName>
</protein>
<keyword evidence="2" id="KW-1185">Reference proteome</keyword>